<dbReference type="SUPFAM" id="SSF55856">
    <property type="entry name" value="Cytochrome b5-like heme/steroid binding domain"/>
    <property type="match status" value="1"/>
</dbReference>
<feature type="transmembrane region" description="Helical" evidence="20">
    <location>
        <begin position="881"/>
        <end position="900"/>
    </location>
</feature>
<accession>A0A6G1KLI6</accession>
<evidence type="ECO:0000256" key="19">
    <source>
        <dbReference type="SAM" id="MobiDB-lite"/>
    </source>
</evidence>
<feature type="transmembrane region" description="Helical" evidence="20">
    <location>
        <begin position="1612"/>
        <end position="1634"/>
    </location>
</feature>
<dbReference type="Pfam" id="PF08766">
    <property type="entry name" value="DEK_C"/>
    <property type="match status" value="1"/>
</dbReference>
<evidence type="ECO:0000256" key="7">
    <source>
        <dbReference type="ARBA" id="ARBA00022741"/>
    </source>
</evidence>
<evidence type="ECO:0000256" key="9">
    <source>
        <dbReference type="ARBA" id="ARBA00022989"/>
    </source>
</evidence>
<keyword evidence="7 18" id="KW-0547">Nucleotide-binding</keyword>
<dbReference type="FunFam" id="1.10.10.820:FF:000012">
    <property type="entry name" value="Chitin synthase ChsE"/>
    <property type="match status" value="1"/>
</dbReference>
<dbReference type="GO" id="GO:0005886">
    <property type="term" value="C:plasma membrane"/>
    <property type="evidence" value="ECO:0007669"/>
    <property type="project" value="UniProtKB-SubCell"/>
</dbReference>
<keyword evidence="3" id="KW-1003">Cell membrane</keyword>
<dbReference type="InterPro" id="IPR004835">
    <property type="entry name" value="Chitin_synth"/>
</dbReference>
<proteinExistence type="inferred from homology"/>
<dbReference type="EC" id="2.4.1.16" evidence="2"/>
<dbReference type="PROSITE" id="PS51998">
    <property type="entry name" value="DEK_C"/>
    <property type="match status" value="1"/>
</dbReference>
<dbReference type="InterPro" id="IPR001609">
    <property type="entry name" value="Myosin_head_motor_dom-like"/>
</dbReference>
<dbReference type="Gene3D" id="1.10.10.60">
    <property type="entry name" value="Homeodomain-like"/>
    <property type="match status" value="1"/>
</dbReference>
<keyword evidence="11 20" id="KW-0472">Membrane</keyword>
<keyword evidence="14 18" id="KW-0009">Actin-binding</keyword>
<dbReference type="SUPFAM" id="SSF109715">
    <property type="entry name" value="DEK C-terminal domain"/>
    <property type="match status" value="1"/>
</dbReference>
<dbReference type="InterPro" id="IPR001199">
    <property type="entry name" value="Cyt_B5-like_heme/steroid-bd"/>
</dbReference>
<dbReference type="SMART" id="SM00242">
    <property type="entry name" value="MYSc"/>
    <property type="match status" value="1"/>
</dbReference>
<evidence type="ECO:0000313" key="26">
    <source>
        <dbReference type="Proteomes" id="UP000799428"/>
    </source>
</evidence>
<dbReference type="Pfam" id="PF00173">
    <property type="entry name" value="Cyt-b5"/>
    <property type="match status" value="1"/>
</dbReference>
<evidence type="ECO:0000259" key="24">
    <source>
        <dbReference type="PROSITE" id="PS51998"/>
    </source>
</evidence>
<dbReference type="GO" id="GO:0004100">
    <property type="term" value="F:chitin synthase activity"/>
    <property type="evidence" value="ECO:0007669"/>
    <property type="project" value="UniProtKB-EC"/>
</dbReference>
<sequence>MASNSFAGNVPQFAQPSLPALAQHHQSDTNITAHLASRFHAHLPTAQLSSHAIISLNTYTDASHGPDGGKDGSAHQAAEDLAQRAYMRLGQRSEDQAMVFLGESGAGKTTIRGHLLRAFLSYSATPLSKKIELANFVFDAFTTTKSLTTPIASKAGLLLELQYNTSTSHHATLLGAQFLAHRIERHRIASVPTGERNYHILYYLLSGTSPAERKHLGLDLLGNDGPGNRASLTANRRWRYLGHPTQLKVGIDDAKGFHDFKTALRKLEFSKQDIAGICEIMATILHIGQLEFMTGQSTAPGADESGGYSHEGGESVTMVKNKECLGPIAAFLGTTMADLEQSLRYKTKTLYRERVTVMLDPKGARDNADELARTLYSLLVAYIMEQINSRICVLPDQVSNTVSIADFPGFSPNTTGSSLDQLLNNAANESLYNFCQQSFFGRQIQEMEAEDVTIPQLDYFDNSEAKTGLLKPGNGLLSILDDQMRRGKTDMQFLEAIRKRFDGKSTAIVPGSLTVIQPGSNFPTPNTAAAFTVRHFAGDVDYSVENLIEENAELISGDMMNLLKTARSPFVKELFGQDALKKITHPKERTAIVQASVSSKPMRMPSMAKRKTDKTGRYGRPVNVFDEDGISETESAVSGPRKADAPAKQTGAAGQFLSSLRTIDHSLRKANPYFIICLKPNDRRIANQFDSKCVRIQVQALGIAEISRRLRVADFSIFLPFAEFLGLAEADTAVVGSEKERAEAILDNKPWRENEVRVGATGVFLSERCWLEIANVMDIAAAPRGMSQSDDNLLNPDHGQSFGDARAGLLSPSPGAFYHDDKGGTYFGSKDVDARSEAPSGITNGDMFHGLDTPKAMGEKVPEQELKEVDVIQVSGSRKRWLFIVYALTFYIPDIFIKWIGRMKRKDVRLAWREKLAINILIWLMCGFSIFLMIGFPRVLCPTQHVYSSAELTSYNGDGDASSYVAIRGIVYDLGSFMPHHYPNIIPQKSLAKYAGLDATSLFPVQVNALCDGVDGSIDDGVQIDYRSSNYTDSTSAVGVDDNARFHDFRTWHNDSRPDWWFEQQVFLKANYMKGRVGFSPQYLKTLASKGNSIAYMDGRVYDLTTYVAGGRRLQYNTGVATPSPRPSTDFMADSVVDIFRVQSGTDITKYWTALSLDEETKDRMKVCLENLYYAGDLDTRNSTRCLFAKYFLLAISILMVSVIGFKFLAALQFSRKSLPENIDKFIICTVPAYTEDEDSLRRAIDSAARMKYDDKRKLIIIICDGMIIGQGNDKPTPRIVLDILGVPESTDPDPLSFESLGEGQKQHNMGKCYSGLYEVQGHIVPFLVVVKVGRPSEVSKPGNRGKRDSQMLLMRFLNRVHYNLPMSPLELEMHHQIRNIIGVNPTFYEFLLQIDADTVVAADAATRFVAAFIHDTRLIGVCGETSLTNAKSSFITMMQVYEYYISHNLTKAFESLFGSVTCLPGCFTMYRIRAAETGKPLFVSKEVIEAYQEIRVDTLHMKNLLHLGEDRYLTTLLLKFHSTHKTKYLYRAHAWTVAPDSWTVFMSQRRRWINSTVHNLVELIPLQQLCGFCCFSMRFVVFIDLISTIVQPVIIVYLGYLIYLLTSPNSTIPMTAIILLLAIYGLQMVIFIVRRKWEMIGWMIIYILATPVFSFGLPLYSFWHMDDFSWGNTRIVTGEKGQKIVISDEAKFDPASIPKKKWDEYQAEMWEQHTMRDDRSEVSGVSYGTRRFMLGGQSIPGSEYGGMPPSRPMSHLDLPRYSTQNNSRMSLAPSGYGAYDNTMEMSSLNLPSDDALLAEIRDILSSGVDLMNITKKAVKIELEKRFGMDLTLKKQFIGSAVEATLTGVQI</sequence>
<dbReference type="Pfam" id="PF03142">
    <property type="entry name" value="Chitin_synth_2"/>
    <property type="match status" value="1"/>
</dbReference>
<evidence type="ECO:0000256" key="12">
    <source>
        <dbReference type="ARBA" id="ARBA00023175"/>
    </source>
</evidence>
<dbReference type="PROSITE" id="PS51456">
    <property type="entry name" value="MYOSIN_MOTOR"/>
    <property type="match status" value="1"/>
</dbReference>
<dbReference type="InterPro" id="IPR036037">
    <property type="entry name" value="MYSc_Myo17"/>
</dbReference>
<evidence type="ECO:0000256" key="16">
    <source>
        <dbReference type="ARBA" id="ARBA00046342"/>
    </source>
</evidence>
<dbReference type="Gene3D" id="3.40.850.10">
    <property type="entry name" value="Kinesin motor domain"/>
    <property type="match status" value="2"/>
</dbReference>
<feature type="domain" description="FHA" evidence="21">
    <location>
        <begin position="1331"/>
        <end position="1394"/>
    </location>
</feature>
<dbReference type="Pfam" id="PF00063">
    <property type="entry name" value="Myosin_head"/>
    <property type="match status" value="1"/>
</dbReference>
<dbReference type="SUPFAM" id="SSF53448">
    <property type="entry name" value="Nucleotide-diphospho-sugar transferases"/>
    <property type="match status" value="1"/>
</dbReference>
<feature type="region of interest" description="Disordered" evidence="19">
    <location>
        <begin position="597"/>
        <end position="624"/>
    </location>
</feature>
<organism evidence="25 26">
    <name type="scientific">Pleomassaria siparia CBS 279.74</name>
    <dbReference type="NCBI Taxonomy" id="1314801"/>
    <lineage>
        <taxon>Eukaryota</taxon>
        <taxon>Fungi</taxon>
        <taxon>Dikarya</taxon>
        <taxon>Ascomycota</taxon>
        <taxon>Pezizomycotina</taxon>
        <taxon>Dothideomycetes</taxon>
        <taxon>Pleosporomycetidae</taxon>
        <taxon>Pleosporales</taxon>
        <taxon>Pleomassariaceae</taxon>
        <taxon>Pleomassaria</taxon>
    </lineage>
</organism>
<dbReference type="GO" id="GO:0006031">
    <property type="term" value="P:chitin biosynthetic process"/>
    <property type="evidence" value="ECO:0007669"/>
    <property type="project" value="TreeGrafter"/>
</dbReference>
<keyword evidence="13" id="KW-0325">Glycoprotein</keyword>
<comment type="similarity">
    <text evidence="16">In the N-terminal section; belongs to the TRAFAC class myosin-kinesin ATPase superfamily. Myosin family.</text>
</comment>
<dbReference type="GO" id="GO:0003779">
    <property type="term" value="F:actin binding"/>
    <property type="evidence" value="ECO:0007669"/>
    <property type="project" value="UniProtKB-KW"/>
</dbReference>
<evidence type="ECO:0000256" key="18">
    <source>
        <dbReference type="PROSITE-ProRule" id="PRU00782"/>
    </source>
</evidence>
<feature type="region of interest" description="Actin-binding" evidence="18">
    <location>
        <begin position="660"/>
        <end position="682"/>
    </location>
</feature>
<evidence type="ECO:0000256" key="5">
    <source>
        <dbReference type="ARBA" id="ARBA00022679"/>
    </source>
</evidence>
<comment type="similarity">
    <text evidence="15">In the C-terminal section; belongs to the chitin synthase family. Class V subfamily.</text>
</comment>
<comment type="subcellular location">
    <subcellularLocation>
        <location evidence="1">Cell membrane</location>
        <topology evidence="1">Multi-pass membrane protein</topology>
    </subcellularLocation>
</comment>
<keyword evidence="6 20" id="KW-0812">Transmembrane</keyword>
<keyword evidence="4" id="KW-0328">Glycosyltransferase</keyword>
<reference evidence="25" key="1">
    <citation type="journal article" date="2020" name="Stud. Mycol.">
        <title>101 Dothideomycetes genomes: a test case for predicting lifestyles and emergence of pathogens.</title>
        <authorList>
            <person name="Haridas S."/>
            <person name="Albert R."/>
            <person name="Binder M."/>
            <person name="Bloem J."/>
            <person name="Labutti K."/>
            <person name="Salamov A."/>
            <person name="Andreopoulos B."/>
            <person name="Baker S."/>
            <person name="Barry K."/>
            <person name="Bills G."/>
            <person name="Bluhm B."/>
            <person name="Cannon C."/>
            <person name="Castanera R."/>
            <person name="Culley D."/>
            <person name="Daum C."/>
            <person name="Ezra D."/>
            <person name="Gonzalez J."/>
            <person name="Henrissat B."/>
            <person name="Kuo A."/>
            <person name="Liang C."/>
            <person name="Lipzen A."/>
            <person name="Lutzoni F."/>
            <person name="Magnuson J."/>
            <person name="Mondo S."/>
            <person name="Nolan M."/>
            <person name="Ohm R."/>
            <person name="Pangilinan J."/>
            <person name="Park H.-J."/>
            <person name="Ramirez L."/>
            <person name="Alfaro M."/>
            <person name="Sun H."/>
            <person name="Tritt A."/>
            <person name="Yoshinaga Y."/>
            <person name="Zwiers L.-H."/>
            <person name="Turgeon B."/>
            <person name="Goodwin S."/>
            <person name="Spatafora J."/>
            <person name="Crous P."/>
            <person name="Grigoriev I."/>
        </authorList>
    </citation>
    <scope>NUCLEOTIDE SEQUENCE</scope>
    <source>
        <strain evidence="25">CBS 279.74</strain>
    </source>
</reference>
<dbReference type="PROSITE" id="PS50255">
    <property type="entry name" value="CYTOCHROME_B5_2"/>
    <property type="match status" value="1"/>
</dbReference>
<dbReference type="Gene3D" id="1.20.120.720">
    <property type="entry name" value="Myosin VI head, motor domain, U50 subdomain"/>
    <property type="match status" value="1"/>
</dbReference>
<gene>
    <name evidence="25" type="ORF">K504DRAFT_450054</name>
</gene>
<comment type="catalytic activity">
    <reaction evidence="17">
        <text>[(1-&gt;4)-N-acetyl-beta-D-glucosaminyl](n) + UDP-N-acetyl-alpha-D-glucosamine = [(1-&gt;4)-N-acetyl-beta-D-glucosaminyl](n+1) + UDP + H(+)</text>
        <dbReference type="Rhea" id="RHEA:16637"/>
        <dbReference type="Rhea" id="RHEA-COMP:9593"/>
        <dbReference type="Rhea" id="RHEA-COMP:9595"/>
        <dbReference type="ChEBI" id="CHEBI:15378"/>
        <dbReference type="ChEBI" id="CHEBI:17029"/>
        <dbReference type="ChEBI" id="CHEBI:57705"/>
        <dbReference type="ChEBI" id="CHEBI:58223"/>
        <dbReference type="EC" id="2.4.1.16"/>
    </reaction>
    <physiologicalReaction direction="left-to-right" evidence="17">
        <dbReference type="Rhea" id="RHEA:16638"/>
    </physiologicalReaction>
</comment>
<dbReference type="PROSITE" id="PS50006">
    <property type="entry name" value="FHA_DOMAIN"/>
    <property type="match status" value="1"/>
</dbReference>
<dbReference type="InterPro" id="IPR036961">
    <property type="entry name" value="Kinesin_motor_dom_sf"/>
</dbReference>
<dbReference type="EMBL" id="MU005765">
    <property type="protein sequence ID" value="KAF2713342.1"/>
    <property type="molecule type" value="Genomic_DNA"/>
</dbReference>
<evidence type="ECO:0000256" key="3">
    <source>
        <dbReference type="ARBA" id="ARBA00022475"/>
    </source>
</evidence>
<feature type="transmembrane region" description="Helical" evidence="20">
    <location>
        <begin position="1191"/>
        <end position="1210"/>
    </location>
</feature>
<dbReference type="GO" id="GO:0005524">
    <property type="term" value="F:ATP binding"/>
    <property type="evidence" value="ECO:0007669"/>
    <property type="project" value="UniProtKB-UniRule"/>
</dbReference>
<dbReference type="FunFam" id="3.40.850.10:FF:000055">
    <property type="entry name" value="Chitin synthase ChsE"/>
    <property type="match status" value="1"/>
</dbReference>
<dbReference type="Gene3D" id="3.10.120.10">
    <property type="entry name" value="Cytochrome b5-like heme/steroid binding domain"/>
    <property type="match status" value="1"/>
</dbReference>
<dbReference type="FunFam" id="1.20.58.530:FF:000017">
    <property type="entry name" value="Chitin synthase ChsE"/>
    <property type="match status" value="1"/>
</dbReference>
<feature type="transmembrane region" description="Helical" evidence="20">
    <location>
        <begin position="920"/>
        <end position="940"/>
    </location>
</feature>
<feature type="domain" description="DEK-C" evidence="24">
    <location>
        <begin position="1791"/>
        <end position="1847"/>
    </location>
</feature>
<dbReference type="InterPro" id="IPR014876">
    <property type="entry name" value="DEK_C"/>
</dbReference>
<keyword evidence="5 25" id="KW-0808">Transferase</keyword>
<dbReference type="InterPro" id="IPR029044">
    <property type="entry name" value="Nucleotide-diphossugar_trans"/>
</dbReference>
<dbReference type="CDD" id="cd14879">
    <property type="entry name" value="MYSc_Myo17"/>
    <property type="match status" value="1"/>
</dbReference>
<comment type="similarity">
    <text evidence="18">Belongs to the TRAFAC class myosin-kinesin ATPase superfamily. Myosin family.</text>
</comment>
<evidence type="ECO:0000256" key="14">
    <source>
        <dbReference type="ARBA" id="ARBA00023203"/>
    </source>
</evidence>
<dbReference type="Proteomes" id="UP000799428">
    <property type="component" value="Unassembled WGS sequence"/>
</dbReference>
<dbReference type="PANTHER" id="PTHR22914:SF45">
    <property type="entry name" value="CHITIN SYNTHASE"/>
    <property type="match status" value="1"/>
</dbReference>
<feature type="domain" description="Myosin motor" evidence="23">
    <location>
        <begin position="1"/>
        <end position="778"/>
    </location>
</feature>
<evidence type="ECO:0000256" key="2">
    <source>
        <dbReference type="ARBA" id="ARBA00012543"/>
    </source>
</evidence>
<evidence type="ECO:0000256" key="10">
    <source>
        <dbReference type="ARBA" id="ARBA00023123"/>
    </source>
</evidence>
<evidence type="ECO:0000256" key="20">
    <source>
        <dbReference type="SAM" id="Phobius"/>
    </source>
</evidence>
<feature type="transmembrane region" description="Helical" evidence="20">
    <location>
        <begin position="1580"/>
        <end position="1606"/>
    </location>
</feature>
<dbReference type="FunFam" id="3.10.120.10:FF:000019">
    <property type="entry name" value="Chitin synthase ChsE"/>
    <property type="match status" value="1"/>
</dbReference>
<evidence type="ECO:0000259" key="21">
    <source>
        <dbReference type="PROSITE" id="PS50006"/>
    </source>
</evidence>
<evidence type="ECO:0000256" key="1">
    <source>
        <dbReference type="ARBA" id="ARBA00004651"/>
    </source>
</evidence>
<dbReference type="GO" id="GO:0003774">
    <property type="term" value="F:cytoskeletal motor activity"/>
    <property type="evidence" value="ECO:0007669"/>
    <property type="project" value="UniProtKB-UniRule"/>
</dbReference>
<protein>
    <recommendedName>
        <fullName evidence="2">chitin synthase</fullName>
        <ecNumber evidence="2">2.4.1.16</ecNumber>
    </recommendedName>
</protein>
<keyword evidence="9 20" id="KW-1133">Transmembrane helix</keyword>
<dbReference type="GO" id="GO:0016459">
    <property type="term" value="C:myosin complex"/>
    <property type="evidence" value="ECO:0007669"/>
    <property type="project" value="UniProtKB-KW"/>
</dbReference>
<feature type="binding site" evidence="18">
    <location>
        <begin position="102"/>
        <end position="109"/>
    </location>
    <ligand>
        <name>ATP</name>
        <dbReference type="ChEBI" id="CHEBI:30616"/>
    </ligand>
</feature>
<dbReference type="PANTHER" id="PTHR22914">
    <property type="entry name" value="CHITIN SYNTHASE"/>
    <property type="match status" value="1"/>
</dbReference>
<feature type="domain" description="Cytochrome b5 heme-binding" evidence="22">
    <location>
        <begin position="944"/>
        <end position="1003"/>
    </location>
</feature>
<evidence type="ECO:0000256" key="11">
    <source>
        <dbReference type="ARBA" id="ARBA00023136"/>
    </source>
</evidence>
<dbReference type="SMART" id="SM01117">
    <property type="entry name" value="Cyt-b5"/>
    <property type="match status" value="2"/>
</dbReference>
<dbReference type="SUPFAM" id="SSF52540">
    <property type="entry name" value="P-loop containing nucleoside triphosphate hydrolases"/>
    <property type="match status" value="1"/>
</dbReference>
<name>A0A6G1KLI6_9PLEO</name>
<dbReference type="InterPro" id="IPR036400">
    <property type="entry name" value="Cyt_B5-like_heme/steroid_sf"/>
</dbReference>
<evidence type="ECO:0000256" key="8">
    <source>
        <dbReference type="ARBA" id="ARBA00022840"/>
    </source>
</evidence>
<dbReference type="Gene3D" id="1.10.10.820">
    <property type="match status" value="1"/>
</dbReference>
<evidence type="ECO:0000256" key="4">
    <source>
        <dbReference type="ARBA" id="ARBA00022676"/>
    </source>
</evidence>
<evidence type="ECO:0000256" key="15">
    <source>
        <dbReference type="ARBA" id="ARBA00046327"/>
    </source>
</evidence>
<evidence type="ECO:0000259" key="22">
    <source>
        <dbReference type="PROSITE" id="PS50255"/>
    </source>
</evidence>
<dbReference type="GO" id="GO:0031505">
    <property type="term" value="P:fungal-type cell wall organization"/>
    <property type="evidence" value="ECO:0007669"/>
    <property type="project" value="TreeGrafter"/>
</dbReference>
<keyword evidence="10 18" id="KW-0518">Myosin</keyword>
<evidence type="ECO:0000256" key="13">
    <source>
        <dbReference type="ARBA" id="ARBA00023180"/>
    </source>
</evidence>
<dbReference type="Gene3D" id="1.20.58.530">
    <property type="match status" value="2"/>
</dbReference>
<keyword evidence="12 18" id="KW-0505">Motor protein</keyword>
<evidence type="ECO:0000256" key="17">
    <source>
        <dbReference type="ARBA" id="ARBA00049510"/>
    </source>
</evidence>
<keyword evidence="26" id="KW-1185">Reference proteome</keyword>
<evidence type="ECO:0000256" key="6">
    <source>
        <dbReference type="ARBA" id="ARBA00022692"/>
    </source>
</evidence>
<dbReference type="InterPro" id="IPR000253">
    <property type="entry name" value="FHA_dom"/>
</dbReference>
<dbReference type="GO" id="GO:0030428">
    <property type="term" value="C:cell septum"/>
    <property type="evidence" value="ECO:0007669"/>
    <property type="project" value="TreeGrafter"/>
</dbReference>
<evidence type="ECO:0000259" key="23">
    <source>
        <dbReference type="PROSITE" id="PS51456"/>
    </source>
</evidence>
<feature type="transmembrane region" description="Helical" evidence="20">
    <location>
        <begin position="1641"/>
        <end position="1664"/>
    </location>
</feature>
<keyword evidence="8 18" id="KW-0067">ATP-binding</keyword>
<dbReference type="InterPro" id="IPR027417">
    <property type="entry name" value="P-loop_NTPase"/>
</dbReference>
<dbReference type="OrthoDB" id="370884at2759"/>
<evidence type="ECO:0000313" key="25">
    <source>
        <dbReference type="EMBL" id="KAF2713342.1"/>
    </source>
</evidence>